<dbReference type="EMBL" id="LAZR01003207">
    <property type="protein sequence ID" value="KKN20802.1"/>
    <property type="molecule type" value="Genomic_DNA"/>
</dbReference>
<dbReference type="AlphaFoldDB" id="A0A0F9P8Q3"/>
<sequence>MNNKVQSKRSKKRGLQRANKTQWVIITIFTVVITMYIYGMTKIYFPTPVHLGGGQYLDLGIGVVVFGLLLSGFIITIMVNKFKKKN</sequence>
<name>A0A0F9P8Q3_9ZZZZ</name>
<feature type="transmembrane region" description="Helical" evidence="1">
    <location>
        <begin position="21"/>
        <end position="39"/>
    </location>
</feature>
<keyword evidence="1" id="KW-1133">Transmembrane helix</keyword>
<gene>
    <name evidence="2" type="ORF">LCGC14_0931900</name>
</gene>
<accession>A0A0F9P8Q3</accession>
<keyword evidence="1" id="KW-0812">Transmembrane</keyword>
<evidence type="ECO:0000256" key="1">
    <source>
        <dbReference type="SAM" id="Phobius"/>
    </source>
</evidence>
<protein>
    <submittedName>
        <fullName evidence="2">Uncharacterized protein</fullName>
    </submittedName>
</protein>
<proteinExistence type="predicted"/>
<comment type="caution">
    <text evidence="2">The sequence shown here is derived from an EMBL/GenBank/DDBJ whole genome shotgun (WGS) entry which is preliminary data.</text>
</comment>
<keyword evidence="1" id="KW-0472">Membrane</keyword>
<evidence type="ECO:0000313" key="2">
    <source>
        <dbReference type="EMBL" id="KKN20802.1"/>
    </source>
</evidence>
<feature type="transmembrane region" description="Helical" evidence="1">
    <location>
        <begin position="59"/>
        <end position="79"/>
    </location>
</feature>
<reference evidence="2" key="1">
    <citation type="journal article" date="2015" name="Nature">
        <title>Complex archaea that bridge the gap between prokaryotes and eukaryotes.</title>
        <authorList>
            <person name="Spang A."/>
            <person name="Saw J.H."/>
            <person name="Jorgensen S.L."/>
            <person name="Zaremba-Niedzwiedzka K."/>
            <person name="Martijn J."/>
            <person name="Lind A.E."/>
            <person name="van Eijk R."/>
            <person name="Schleper C."/>
            <person name="Guy L."/>
            <person name="Ettema T.J."/>
        </authorList>
    </citation>
    <scope>NUCLEOTIDE SEQUENCE</scope>
</reference>
<organism evidence="2">
    <name type="scientific">marine sediment metagenome</name>
    <dbReference type="NCBI Taxonomy" id="412755"/>
    <lineage>
        <taxon>unclassified sequences</taxon>
        <taxon>metagenomes</taxon>
        <taxon>ecological metagenomes</taxon>
    </lineage>
</organism>